<keyword evidence="3" id="KW-1133">Transmembrane helix</keyword>
<proteinExistence type="predicted"/>
<evidence type="ECO:0000256" key="3">
    <source>
        <dbReference type="SAM" id="Phobius"/>
    </source>
</evidence>
<evidence type="ECO:0000256" key="1">
    <source>
        <dbReference type="SAM" id="Coils"/>
    </source>
</evidence>
<feature type="region of interest" description="Disordered" evidence="2">
    <location>
        <begin position="1"/>
        <end position="30"/>
    </location>
</feature>
<comment type="caution">
    <text evidence="4">The sequence shown here is derived from an EMBL/GenBank/DDBJ whole genome shotgun (WGS) entry which is preliminary data.</text>
</comment>
<dbReference type="Proteomes" id="UP000732377">
    <property type="component" value="Unassembled WGS sequence"/>
</dbReference>
<sequence>MSAAPQWNRVPKVQPAPQVAPAPRPVPRPARPRVSIPAVLGLAGAWALLIFLAFAVVQTRMEIRAVEAATAQAQRQIAHLQEQNRALEAMIANAASVEEVQRWALAHGMRPPAGVDGTLEGRAEAVAVRTPAQPAAAEPVATEEAPTLWQALRDRFTERVGALAAGLR</sequence>
<evidence type="ECO:0000313" key="5">
    <source>
        <dbReference type="Proteomes" id="UP000732377"/>
    </source>
</evidence>
<gene>
    <name evidence="4" type="ORF">CWE10_03885</name>
</gene>
<dbReference type="RefSeq" id="WP_011195333.1">
    <property type="nucleotide sequence ID" value="NZ_PIUK01000022.1"/>
</dbReference>
<keyword evidence="1" id="KW-0175">Coiled coil</keyword>
<organism evidence="4 5">
    <name type="scientific">Symbiobacterium thermophilum</name>
    <dbReference type="NCBI Taxonomy" id="2734"/>
    <lineage>
        <taxon>Bacteria</taxon>
        <taxon>Bacillati</taxon>
        <taxon>Bacillota</taxon>
        <taxon>Clostridia</taxon>
        <taxon>Eubacteriales</taxon>
        <taxon>Symbiobacteriaceae</taxon>
        <taxon>Symbiobacterium</taxon>
    </lineage>
</organism>
<accession>A0A953LFM4</accession>
<evidence type="ECO:0000313" key="4">
    <source>
        <dbReference type="EMBL" id="MBY6275348.1"/>
    </source>
</evidence>
<feature type="coiled-coil region" evidence="1">
    <location>
        <begin position="63"/>
        <end position="100"/>
    </location>
</feature>
<keyword evidence="3" id="KW-0472">Membrane</keyword>
<keyword evidence="3" id="KW-0812">Transmembrane</keyword>
<name>A0A953LFM4_SYMTR</name>
<feature type="transmembrane region" description="Helical" evidence="3">
    <location>
        <begin position="34"/>
        <end position="57"/>
    </location>
</feature>
<reference evidence="4" key="1">
    <citation type="submission" date="2017-11" db="EMBL/GenBank/DDBJ databases">
        <title>Three new genomes from thermophilic consortium.</title>
        <authorList>
            <person name="Quaggio R."/>
            <person name="Amgarten D."/>
            <person name="Setubal J.C."/>
        </authorList>
    </citation>
    <scope>NUCLEOTIDE SEQUENCE</scope>
    <source>
        <strain evidence="4">ZCTH01-B2</strain>
    </source>
</reference>
<protein>
    <recommendedName>
        <fullName evidence="6">Cell division protein FtsL</fullName>
    </recommendedName>
</protein>
<feature type="compositionally biased region" description="Pro residues" evidence="2">
    <location>
        <begin position="18"/>
        <end position="29"/>
    </location>
</feature>
<evidence type="ECO:0000256" key="2">
    <source>
        <dbReference type="SAM" id="MobiDB-lite"/>
    </source>
</evidence>
<evidence type="ECO:0008006" key="6">
    <source>
        <dbReference type="Google" id="ProtNLM"/>
    </source>
</evidence>
<dbReference type="AlphaFoldDB" id="A0A953LFM4"/>
<dbReference type="EMBL" id="PIUK01000022">
    <property type="protein sequence ID" value="MBY6275348.1"/>
    <property type="molecule type" value="Genomic_DNA"/>
</dbReference>